<organism evidence="1 2">
    <name type="scientific">Candidatus Nitrospira neomarina</name>
    <dbReference type="NCBI Taxonomy" id="3020899"/>
    <lineage>
        <taxon>Bacteria</taxon>
        <taxon>Pseudomonadati</taxon>
        <taxon>Nitrospirota</taxon>
        <taxon>Nitrospiria</taxon>
        <taxon>Nitrospirales</taxon>
        <taxon>Nitrospiraceae</taxon>
        <taxon>Nitrospira</taxon>
    </lineage>
</organism>
<evidence type="ECO:0000313" key="1">
    <source>
        <dbReference type="EMBL" id="WNM63664.1"/>
    </source>
</evidence>
<dbReference type="Proteomes" id="UP001302494">
    <property type="component" value="Chromosome"/>
</dbReference>
<name>A0AA96GT99_9BACT</name>
<dbReference type="AlphaFoldDB" id="A0AA96GT99"/>
<accession>A0AA96GT99</accession>
<protein>
    <submittedName>
        <fullName evidence="1">Uncharacterized protein</fullName>
    </submittedName>
</protein>
<evidence type="ECO:0000313" key="2">
    <source>
        <dbReference type="Proteomes" id="UP001302494"/>
    </source>
</evidence>
<dbReference type="EMBL" id="CP116968">
    <property type="protein sequence ID" value="WNM63664.1"/>
    <property type="molecule type" value="Genomic_DNA"/>
</dbReference>
<gene>
    <name evidence="1" type="ORF">PQG83_07890</name>
</gene>
<sequence>MAKGFKYLLLSFRGVSHPGIGKLNPNIDIVLAFQTQDQYFNLTMFGKFDGIAQKVE</sequence>
<dbReference type="KEGG" id="nneo:PQG83_07890"/>
<proteinExistence type="predicted"/>
<keyword evidence="2" id="KW-1185">Reference proteome</keyword>
<reference evidence="1 2" key="1">
    <citation type="submission" date="2023-01" db="EMBL/GenBank/DDBJ databases">
        <title>Cultivation and genomic characterization of new, ubiquitous marine nitrite-oxidizing bacteria from the Nitrospirales.</title>
        <authorList>
            <person name="Mueller A.J."/>
            <person name="Daebeler A."/>
            <person name="Herbold C.W."/>
            <person name="Kirkegaard R.H."/>
            <person name="Daims H."/>
        </authorList>
    </citation>
    <scope>NUCLEOTIDE SEQUENCE [LARGE SCALE GENOMIC DNA]</scope>
    <source>
        <strain evidence="1 2">DK</strain>
    </source>
</reference>